<dbReference type="Proteomes" id="UP000245464">
    <property type="component" value="Chromosome 10"/>
</dbReference>
<dbReference type="RefSeq" id="XP_065959393.1">
    <property type="nucleotide sequence ID" value="XM_066104829.1"/>
</dbReference>
<dbReference type="EMBL" id="NQIK02000010">
    <property type="protein sequence ID" value="KAF7565541.1"/>
    <property type="molecule type" value="Genomic_DNA"/>
</dbReference>
<evidence type="ECO:0000313" key="1">
    <source>
        <dbReference type="EMBL" id="KAF7565541.1"/>
    </source>
</evidence>
<dbReference type="KEGG" id="ptrr:6344743"/>
<sequence length="111" mass="10875">MRFESSILIASLAASVLAAPAPYPQLTLNKRWVDTSGNPLPEHFVNTVRKLSSEKLKAKRQLDQLLGGLTGAAGGAGGAAGANPLAGALGAAGGAGGAAGGAGGWQRQGQG</sequence>
<accession>A0A834RK24</accession>
<name>A0A834RK24_9PLEO</name>
<gene>
    <name evidence="1" type="ORF">PtrM4_049750</name>
</gene>
<dbReference type="AlphaFoldDB" id="A0A834RK24"/>
<proteinExistence type="predicted"/>
<comment type="caution">
    <text evidence="1">The sequence shown here is derived from an EMBL/GenBank/DDBJ whole genome shotgun (WGS) entry which is preliminary data.</text>
</comment>
<protein>
    <submittedName>
        <fullName evidence="1">Uncharacterized protein</fullName>
    </submittedName>
</protein>
<reference evidence="1" key="1">
    <citation type="journal article" date="2018" name="BMC Genomics">
        <title>Comparative genomics of the wheat fungal pathogen Pyrenophora tritici-repentis reveals chromosomal variations and genome plasticity.</title>
        <authorList>
            <person name="Moolhuijzen P."/>
            <person name="See P.T."/>
            <person name="Hane J.K."/>
            <person name="Shi G."/>
            <person name="Liu Z."/>
            <person name="Oliver R.P."/>
            <person name="Moffat C.S."/>
        </authorList>
    </citation>
    <scope>NUCLEOTIDE SEQUENCE [LARGE SCALE GENOMIC DNA]</scope>
    <source>
        <strain evidence="1">M4</strain>
    </source>
</reference>
<organism evidence="1 2">
    <name type="scientific">Pyrenophora tritici-repentis</name>
    <dbReference type="NCBI Taxonomy" id="45151"/>
    <lineage>
        <taxon>Eukaryota</taxon>
        <taxon>Fungi</taxon>
        <taxon>Dikarya</taxon>
        <taxon>Ascomycota</taxon>
        <taxon>Pezizomycotina</taxon>
        <taxon>Dothideomycetes</taxon>
        <taxon>Pleosporomycetidae</taxon>
        <taxon>Pleosporales</taxon>
        <taxon>Pleosporineae</taxon>
        <taxon>Pleosporaceae</taxon>
        <taxon>Pyrenophora</taxon>
    </lineage>
</organism>
<evidence type="ECO:0000313" key="2">
    <source>
        <dbReference type="Proteomes" id="UP000245464"/>
    </source>
</evidence>
<dbReference type="GeneID" id="6344743"/>